<evidence type="ECO:0000259" key="7">
    <source>
        <dbReference type="Pfam" id="PF05223"/>
    </source>
</evidence>
<dbReference type="InterPro" id="IPR036138">
    <property type="entry name" value="PBP_dimer_sf"/>
</dbReference>
<reference evidence="9" key="2">
    <citation type="submission" date="2010-01" db="EMBL/GenBank/DDBJ databases">
        <title>The complete genome of Geodermatophilus obscurus DSM 43160.</title>
        <authorList>
            <consortium name="US DOE Joint Genome Institute (JGI-PGF)"/>
            <person name="Lucas S."/>
            <person name="Copeland A."/>
            <person name="Lapidus A."/>
            <person name="Glavina del Rio T."/>
            <person name="Dalin E."/>
            <person name="Tice H."/>
            <person name="Bruce D."/>
            <person name="Goodwin L."/>
            <person name="Pitluck S."/>
            <person name="Kyrpides N."/>
            <person name="Mavromatis K."/>
            <person name="Ivanova N."/>
            <person name="Munk A.C."/>
            <person name="Brettin T."/>
            <person name="Detter J.C."/>
            <person name="Han C."/>
            <person name="Larimer F."/>
            <person name="Land M."/>
            <person name="Hauser L."/>
            <person name="Markowitz V."/>
            <person name="Cheng J.-F."/>
            <person name="Hugenholtz P."/>
            <person name="Woyke T."/>
            <person name="Wu D."/>
            <person name="Jando M."/>
            <person name="Schneider S."/>
            <person name="Klenk H.-P."/>
            <person name="Eisen J.A."/>
        </authorList>
    </citation>
    <scope>NUCLEOTIDE SEQUENCE [LARGE SCALE GENOMIC DNA]</scope>
    <source>
        <strain evidence="9">ATCC 25078 / DSM 43160 / JCM 3152 / KCC A-0152 / KCTC 9177 / NBRC 13315 / NRRL B-3577 / G-20</strain>
    </source>
</reference>
<dbReference type="HOGENOM" id="CLU_025328_0_0_11"/>
<dbReference type="Gene3D" id="3.40.710.10">
    <property type="entry name" value="DD-peptidase/beta-lactamase superfamily"/>
    <property type="match status" value="1"/>
</dbReference>
<dbReference type="OrthoDB" id="5241017at2"/>
<feature type="domain" description="Penicillin-binding protein transpeptidase" evidence="5">
    <location>
        <begin position="355"/>
        <end position="621"/>
    </location>
</feature>
<keyword evidence="4" id="KW-0732">Signal</keyword>
<evidence type="ECO:0000259" key="6">
    <source>
        <dbReference type="Pfam" id="PF03717"/>
    </source>
</evidence>
<dbReference type="EMBL" id="CP001867">
    <property type="protein sequence ID" value="ADB76538.1"/>
    <property type="molecule type" value="Genomic_DNA"/>
</dbReference>
<sequence length="633" mass="64124">MRTRRGTVLGSTLTLLAVPVLAACSGNAEDDVRSAAEAFLADWAAGDTAAAAGATTDPAAATTLLEQTASDLPEATLSPELGQVSIEDGTATVGWTATWDLAAAPDWSYPGTLRLQEADEGWDVVAEPALVHPELGEGQRLLLERRLPERAAVTDAAGQPLFAPTEVVNVGVDPGQVTDLPALAAGLSAATGIAAEEIVADVQAAPAGQFVPVITLRRPDFEAIRGQVFDLPGAVFPTDTRLLAPSPRFASALLGRVGPATAEVLEETAEDGAPVYAAGDELGLSGLQRALQAQLTGTPGFTVTVVSAAESTGDTSRQVDAVEPVPGEPVRTPLVRAVQTAADAAVATQQLPTHLVVVRPGTGEIVAVSSNEAAAAGNAFTGQYPPGSSMKTISATALLATGTLTPQTPVACPGTFVVEGREFENADQFDLGTVPFTEAFAQSCNTTFMQQGLQLPDDALATAAASYGVGTDWQLPVDVFAGDVPADSTGTTKAANAIGQGQVLMSPAQLALVAAGVAGGTPAVPVEVVGAEPAGPTPAGPDAAVLEALRPMMRQVVLSGTARALADRGEVYGKTGTAEYGSNTPPDAHGWFMGYQLAGPQGDLAFAVLVESGQSSSVAVDVTDAFLGGLPQA</sequence>
<accession>D2SDX2</accession>
<evidence type="ECO:0000313" key="8">
    <source>
        <dbReference type="EMBL" id="ADB76538.1"/>
    </source>
</evidence>
<feature type="domain" description="NTF2-like N-terminal transpeptidase" evidence="7">
    <location>
        <begin position="34"/>
        <end position="139"/>
    </location>
</feature>
<evidence type="ECO:0000313" key="9">
    <source>
        <dbReference type="Proteomes" id="UP000001382"/>
    </source>
</evidence>
<feature type="signal peptide" evidence="4">
    <location>
        <begin position="1"/>
        <end position="22"/>
    </location>
</feature>
<dbReference type="KEGG" id="gob:Gobs_3971"/>
<keyword evidence="9" id="KW-1185">Reference proteome</keyword>
<dbReference type="STRING" id="526225.Gobs_3971"/>
<feature type="domain" description="Penicillin-binding protein dimerisation" evidence="6">
    <location>
        <begin position="148"/>
        <end position="309"/>
    </location>
</feature>
<dbReference type="GO" id="GO:0008658">
    <property type="term" value="F:penicillin binding"/>
    <property type="evidence" value="ECO:0007669"/>
    <property type="project" value="InterPro"/>
</dbReference>
<dbReference type="SUPFAM" id="SSF56601">
    <property type="entry name" value="beta-lactamase/transpeptidase-like"/>
    <property type="match status" value="1"/>
</dbReference>
<dbReference type="Pfam" id="PF05223">
    <property type="entry name" value="MecA_N"/>
    <property type="match status" value="1"/>
</dbReference>
<dbReference type="PROSITE" id="PS51257">
    <property type="entry name" value="PROKAR_LIPOPROTEIN"/>
    <property type="match status" value="1"/>
</dbReference>
<dbReference type="InterPro" id="IPR012338">
    <property type="entry name" value="Beta-lactam/transpept-like"/>
</dbReference>
<keyword evidence="3" id="KW-0472">Membrane</keyword>
<organism evidence="8 9">
    <name type="scientific">Geodermatophilus obscurus (strain ATCC 25078 / DSM 43160 / JCM 3152 / CCUG 61914 / KCC A-0152 / KCTC 9177 / NBRC 13315 / NRRL B-3577 / G-20)</name>
    <dbReference type="NCBI Taxonomy" id="526225"/>
    <lineage>
        <taxon>Bacteria</taxon>
        <taxon>Bacillati</taxon>
        <taxon>Actinomycetota</taxon>
        <taxon>Actinomycetes</taxon>
        <taxon>Geodermatophilales</taxon>
        <taxon>Geodermatophilaceae</taxon>
        <taxon>Geodermatophilus</taxon>
    </lineage>
</organism>
<dbReference type="GO" id="GO:0005886">
    <property type="term" value="C:plasma membrane"/>
    <property type="evidence" value="ECO:0007669"/>
    <property type="project" value="TreeGrafter"/>
</dbReference>
<dbReference type="GO" id="GO:0071972">
    <property type="term" value="F:peptidoglycan L,D-transpeptidase activity"/>
    <property type="evidence" value="ECO:0007669"/>
    <property type="project" value="TreeGrafter"/>
</dbReference>
<evidence type="ECO:0000256" key="2">
    <source>
        <dbReference type="ARBA" id="ARBA00007171"/>
    </source>
</evidence>
<dbReference type="AlphaFoldDB" id="D2SDX2"/>
<comment type="similarity">
    <text evidence="2">Belongs to the transpeptidase family.</text>
</comment>
<dbReference type="InterPro" id="IPR001460">
    <property type="entry name" value="PCN-bd_Tpept"/>
</dbReference>
<name>D2SDX2_GEOOG</name>
<dbReference type="GO" id="GO:0071555">
    <property type="term" value="P:cell wall organization"/>
    <property type="evidence" value="ECO:0007669"/>
    <property type="project" value="TreeGrafter"/>
</dbReference>
<dbReference type="eggNOG" id="COG0768">
    <property type="taxonomic scope" value="Bacteria"/>
</dbReference>
<dbReference type="Gene3D" id="3.90.1310.10">
    <property type="entry name" value="Penicillin-binding protein 2a (Domain 2)"/>
    <property type="match status" value="1"/>
</dbReference>
<dbReference type="SUPFAM" id="SSF56519">
    <property type="entry name" value="Penicillin binding protein dimerisation domain"/>
    <property type="match status" value="1"/>
</dbReference>
<dbReference type="Pfam" id="PF00905">
    <property type="entry name" value="Transpeptidase"/>
    <property type="match status" value="1"/>
</dbReference>
<evidence type="ECO:0000259" key="5">
    <source>
        <dbReference type="Pfam" id="PF00905"/>
    </source>
</evidence>
<dbReference type="PANTHER" id="PTHR30627:SF24">
    <property type="entry name" value="PENICILLIN-BINDING PROTEIN 4B"/>
    <property type="match status" value="1"/>
</dbReference>
<evidence type="ECO:0000256" key="3">
    <source>
        <dbReference type="ARBA" id="ARBA00023136"/>
    </source>
</evidence>
<comment type="subcellular location">
    <subcellularLocation>
        <location evidence="1">Membrane</location>
    </subcellularLocation>
</comment>
<dbReference type="PANTHER" id="PTHR30627">
    <property type="entry name" value="PEPTIDOGLYCAN D,D-TRANSPEPTIDASE"/>
    <property type="match status" value="1"/>
</dbReference>
<protein>
    <submittedName>
        <fullName evidence="8">Penicillin-binding protein transpeptidase</fullName>
    </submittedName>
</protein>
<feature type="chain" id="PRO_5003036711" evidence="4">
    <location>
        <begin position="23"/>
        <end position="633"/>
    </location>
</feature>
<dbReference type="Proteomes" id="UP000001382">
    <property type="component" value="Chromosome"/>
</dbReference>
<gene>
    <name evidence="8" type="ordered locus">Gobs_3971</name>
</gene>
<dbReference type="InterPro" id="IPR007887">
    <property type="entry name" value="MecA_N"/>
</dbReference>
<dbReference type="InterPro" id="IPR050515">
    <property type="entry name" value="Beta-lactam/transpept"/>
</dbReference>
<dbReference type="InterPro" id="IPR005311">
    <property type="entry name" value="PBP_dimer"/>
</dbReference>
<evidence type="ECO:0000256" key="4">
    <source>
        <dbReference type="SAM" id="SignalP"/>
    </source>
</evidence>
<proteinExistence type="inferred from homology"/>
<evidence type="ECO:0000256" key="1">
    <source>
        <dbReference type="ARBA" id="ARBA00004370"/>
    </source>
</evidence>
<reference evidence="8 9" key="1">
    <citation type="journal article" date="2010" name="Stand. Genomic Sci.">
        <title>Complete genome sequence of Geodermatophilus obscurus type strain (G-20).</title>
        <authorList>
            <person name="Ivanova N."/>
            <person name="Sikorski J."/>
            <person name="Jando M."/>
            <person name="Munk C."/>
            <person name="Lapidus A."/>
            <person name="Glavina Del Rio T."/>
            <person name="Copeland A."/>
            <person name="Tice H."/>
            <person name="Cheng J.-F."/>
            <person name="Lucas S."/>
            <person name="Chen F."/>
            <person name="Nolan M."/>
            <person name="Bruce D."/>
            <person name="Goodwin L."/>
            <person name="Pitluck S."/>
            <person name="Mavromatis K."/>
            <person name="Mikhailova N."/>
            <person name="Pati A."/>
            <person name="Chen A."/>
            <person name="Palaniappan K."/>
            <person name="Land M."/>
            <person name="Hauser L."/>
            <person name="Chang Y.-J."/>
            <person name="Jeffries C.D."/>
            <person name="Meincke L."/>
            <person name="Brettin T."/>
            <person name="Detter J.C."/>
            <person name="Detter J.C."/>
            <person name="Rohde M."/>
            <person name="Goeker M."/>
            <person name="Bristow J."/>
            <person name="Eisen J.A."/>
            <person name="Markowitz V."/>
            <person name="Hugenholtz P."/>
            <person name="Kyrpides N.C."/>
            <person name="Klenk H.-P."/>
        </authorList>
    </citation>
    <scope>NUCLEOTIDE SEQUENCE [LARGE SCALE GENOMIC DNA]</scope>
    <source>
        <strain evidence="9">ATCC 25078 / DSM 43160 / JCM 3152 / KCC A-0152 / KCTC 9177 / NBRC 13315 / NRRL B-3577 / G-20</strain>
    </source>
</reference>
<dbReference type="GO" id="GO:0046677">
    <property type="term" value="P:response to antibiotic"/>
    <property type="evidence" value="ECO:0007669"/>
    <property type="project" value="InterPro"/>
</dbReference>
<dbReference type="Pfam" id="PF03717">
    <property type="entry name" value="PBP_dimer"/>
    <property type="match status" value="1"/>
</dbReference>